<reference evidence="1" key="2">
    <citation type="journal article" date="2014" name="ISME J.">
        <title>Microbial stratification in low pH oxic and suboxic macroscopic growths along an acid mine drainage.</title>
        <authorList>
            <person name="Mendez-Garcia C."/>
            <person name="Mesa V."/>
            <person name="Sprenger R.R."/>
            <person name="Richter M."/>
            <person name="Diez M.S."/>
            <person name="Solano J."/>
            <person name="Bargiela R."/>
            <person name="Golyshina O.V."/>
            <person name="Manteca A."/>
            <person name="Ramos J.L."/>
            <person name="Gallego J.R."/>
            <person name="Llorente I."/>
            <person name="Martins Dos Santos V.A."/>
            <person name="Jensen O.N."/>
            <person name="Pelaez A.I."/>
            <person name="Sanchez J."/>
            <person name="Ferrer M."/>
        </authorList>
    </citation>
    <scope>NUCLEOTIDE SEQUENCE</scope>
</reference>
<name>T1C1G2_9ZZZZ</name>
<organism evidence="1">
    <name type="scientific">mine drainage metagenome</name>
    <dbReference type="NCBI Taxonomy" id="410659"/>
    <lineage>
        <taxon>unclassified sequences</taxon>
        <taxon>metagenomes</taxon>
        <taxon>ecological metagenomes</taxon>
    </lineage>
</organism>
<sequence>SGSYHAIRQGKYARLYLAEAAYRFNRRFDLRAILPRLARAMMLCKPHPEPTLRMASNFHG</sequence>
<dbReference type="EMBL" id="AUZX01002694">
    <property type="protein sequence ID" value="EQD75842.1"/>
    <property type="molecule type" value="Genomic_DNA"/>
</dbReference>
<gene>
    <name evidence="1" type="ORF">B1A_03677</name>
</gene>
<evidence type="ECO:0000313" key="1">
    <source>
        <dbReference type="EMBL" id="EQD75842.1"/>
    </source>
</evidence>
<protein>
    <submittedName>
        <fullName evidence="1">IS1595 transposase</fullName>
    </submittedName>
</protein>
<comment type="caution">
    <text evidence="1">The sequence shown here is derived from an EMBL/GenBank/DDBJ whole genome shotgun (WGS) entry which is preliminary data.</text>
</comment>
<feature type="non-terminal residue" evidence="1">
    <location>
        <position position="1"/>
    </location>
</feature>
<dbReference type="AlphaFoldDB" id="T1C1G2"/>
<accession>T1C1G2</accession>
<reference evidence="1" key="1">
    <citation type="submission" date="2013-08" db="EMBL/GenBank/DDBJ databases">
        <authorList>
            <person name="Mendez C."/>
            <person name="Richter M."/>
            <person name="Ferrer M."/>
            <person name="Sanchez J."/>
        </authorList>
    </citation>
    <scope>NUCLEOTIDE SEQUENCE</scope>
</reference>
<proteinExistence type="predicted"/>